<accession>A0A8T0NAL0</accession>
<organism evidence="2 3">
    <name type="scientific">Panicum virgatum</name>
    <name type="common">Blackwell switchgrass</name>
    <dbReference type="NCBI Taxonomy" id="38727"/>
    <lineage>
        <taxon>Eukaryota</taxon>
        <taxon>Viridiplantae</taxon>
        <taxon>Streptophyta</taxon>
        <taxon>Embryophyta</taxon>
        <taxon>Tracheophyta</taxon>
        <taxon>Spermatophyta</taxon>
        <taxon>Magnoliopsida</taxon>
        <taxon>Liliopsida</taxon>
        <taxon>Poales</taxon>
        <taxon>Poaceae</taxon>
        <taxon>PACMAD clade</taxon>
        <taxon>Panicoideae</taxon>
        <taxon>Panicodae</taxon>
        <taxon>Paniceae</taxon>
        <taxon>Panicinae</taxon>
        <taxon>Panicum</taxon>
        <taxon>Panicum sect. Hiantes</taxon>
    </lineage>
</organism>
<evidence type="ECO:0000313" key="3">
    <source>
        <dbReference type="Proteomes" id="UP000823388"/>
    </source>
</evidence>
<gene>
    <name evidence="2" type="ORF">PVAP13_9KG028413</name>
</gene>
<name>A0A8T0NAL0_PANVG</name>
<evidence type="ECO:0000256" key="1">
    <source>
        <dbReference type="SAM" id="MobiDB-lite"/>
    </source>
</evidence>
<feature type="compositionally biased region" description="Basic and acidic residues" evidence="1">
    <location>
        <begin position="8"/>
        <end position="33"/>
    </location>
</feature>
<feature type="region of interest" description="Disordered" evidence="1">
    <location>
        <begin position="1"/>
        <end position="125"/>
    </location>
</feature>
<comment type="caution">
    <text evidence="2">The sequence shown here is derived from an EMBL/GenBank/DDBJ whole genome shotgun (WGS) entry which is preliminary data.</text>
</comment>
<proteinExistence type="predicted"/>
<feature type="compositionally biased region" description="Low complexity" evidence="1">
    <location>
        <begin position="107"/>
        <end position="125"/>
    </location>
</feature>
<sequence>MRRRRRRAAEPRGSVEQRRRDRDGQGEGHEASGGRRMRPVRGTREAAGRAARRPLVQLPIGGRRRRRPVHEARRSAVATASRTCCAAKRRRRSPAGDRWSGGTPRARSSWRSGGSWTPPSVASSR</sequence>
<dbReference type="AlphaFoldDB" id="A0A8T0NAL0"/>
<keyword evidence="3" id="KW-1185">Reference proteome</keyword>
<evidence type="ECO:0000313" key="2">
    <source>
        <dbReference type="EMBL" id="KAG2546277.1"/>
    </source>
</evidence>
<dbReference type="EMBL" id="CM029053">
    <property type="protein sequence ID" value="KAG2546277.1"/>
    <property type="molecule type" value="Genomic_DNA"/>
</dbReference>
<dbReference type="Proteomes" id="UP000823388">
    <property type="component" value="Chromosome 9K"/>
</dbReference>
<protein>
    <submittedName>
        <fullName evidence="2">Uncharacterized protein</fullName>
    </submittedName>
</protein>
<reference evidence="2" key="1">
    <citation type="submission" date="2020-05" db="EMBL/GenBank/DDBJ databases">
        <title>WGS assembly of Panicum virgatum.</title>
        <authorList>
            <person name="Lovell J.T."/>
            <person name="Jenkins J."/>
            <person name="Shu S."/>
            <person name="Juenger T.E."/>
            <person name="Schmutz J."/>
        </authorList>
    </citation>
    <scope>NUCLEOTIDE SEQUENCE</scope>
    <source>
        <strain evidence="2">AP13</strain>
    </source>
</reference>